<organism evidence="1 2">
    <name type="scientific">Eumeta variegata</name>
    <name type="common">Bagworm moth</name>
    <name type="synonym">Eumeta japonica</name>
    <dbReference type="NCBI Taxonomy" id="151549"/>
    <lineage>
        <taxon>Eukaryota</taxon>
        <taxon>Metazoa</taxon>
        <taxon>Ecdysozoa</taxon>
        <taxon>Arthropoda</taxon>
        <taxon>Hexapoda</taxon>
        <taxon>Insecta</taxon>
        <taxon>Pterygota</taxon>
        <taxon>Neoptera</taxon>
        <taxon>Endopterygota</taxon>
        <taxon>Lepidoptera</taxon>
        <taxon>Glossata</taxon>
        <taxon>Ditrysia</taxon>
        <taxon>Tineoidea</taxon>
        <taxon>Psychidae</taxon>
        <taxon>Oiketicinae</taxon>
        <taxon>Eumeta</taxon>
    </lineage>
</organism>
<reference evidence="1 2" key="1">
    <citation type="journal article" date="2019" name="Commun. Biol.">
        <title>The bagworm genome reveals a unique fibroin gene that provides high tensile strength.</title>
        <authorList>
            <person name="Kono N."/>
            <person name="Nakamura H."/>
            <person name="Ohtoshi R."/>
            <person name="Tomita M."/>
            <person name="Numata K."/>
            <person name="Arakawa K."/>
        </authorList>
    </citation>
    <scope>NUCLEOTIDE SEQUENCE [LARGE SCALE GENOMIC DNA]</scope>
</reference>
<dbReference type="EMBL" id="BGZK01002903">
    <property type="protein sequence ID" value="GBP97244.1"/>
    <property type="molecule type" value="Genomic_DNA"/>
</dbReference>
<evidence type="ECO:0000313" key="1">
    <source>
        <dbReference type="EMBL" id="GBP97244.1"/>
    </source>
</evidence>
<comment type="caution">
    <text evidence="1">The sequence shown here is derived from an EMBL/GenBank/DDBJ whole genome shotgun (WGS) entry which is preliminary data.</text>
</comment>
<proteinExistence type="predicted"/>
<protein>
    <submittedName>
        <fullName evidence="1">Uncharacterized protein</fullName>
    </submittedName>
</protein>
<keyword evidence="2" id="KW-1185">Reference proteome</keyword>
<name>A0A4C2ADF4_EUMVA</name>
<dbReference type="AlphaFoldDB" id="A0A4C2ADF4"/>
<evidence type="ECO:0000313" key="2">
    <source>
        <dbReference type="Proteomes" id="UP000299102"/>
    </source>
</evidence>
<dbReference type="Proteomes" id="UP000299102">
    <property type="component" value="Unassembled WGS sequence"/>
</dbReference>
<gene>
    <name evidence="1" type="ORF">EVAR_69592_1</name>
</gene>
<sequence>MSDCRSRIFYEFLLPLSIFSCNEVKSKTPKVLTVCDAFLVVSPPGHNARSPDLRLAKLCAALATARGLGHGDVKTPDKCE</sequence>
<accession>A0A4C2ADF4</accession>